<keyword evidence="2" id="KW-1185">Reference proteome</keyword>
<evidence type="ECO:0000313" key="3">
    <source>
        <dbReference type="WBParaSite" id="ASIM_0000835101-mRNA-1"/>
    </source>
</evidence>
<reference evidence="3" key="1">
    <citation type="submission" date="2017-02" db="UniProtKB">
        <authorList>
            <consortium name="WormBaseParasite"/>
        </authorList>
    </citation>
    <scope>IDENTIFICATION</scope>
</reference>
<evidence type="ECO:0000313" key="2">
    <source>
        <dbReference type="Proteomes" id="UP000267096"/>
    </source>
</evidence>
<evidence type="ECO:0000313" key="1">
    <source>
        <dbReference type="EMBL" id="VDK30817.1"/>
    </source>
</evidence>
<dbReference type="EMBL" id="UYRR01021112">
    <property type="protein sequence ID" value="VDK30817.1"/>
    <property type="molecule type" value="Genomic_DNA"/>
</dbReference>
<name>A0A0M3JL24_ANISI</name>
<gene>
    <name evidence="1" type="ORF">ASIM_LOCUS8105</name>
</gene>
<dbReference type="Proteomes" id="UP000267096">
    <property type="component" value="Unassembled WGS sequence"/>
</dbReference>
<reference evidence="1 2" key="2">
    <citation type="submission" date="2018-11" db="EMBL/GenBank/DDBJ databases">
        <authorList>
            <consortium name="Pathogen Informatics"/>
        </authorList>
    </citation>
    <scope>NUCLEOTIDE SEQUENCE [LARGE SCALE GENOMIC DNA]</scope>
</reference>
<accession>A0A0M3JL24</accession>
<sequence length="58" mass="6580">MLAIRPRGSQATVVTRWKRQKWKNFSQMTTEEGSIGANILVTRQGGKDRTMELLASED</sequence>
<organism evidence="3">
    <name type="scientific">Anisakis simplex</name>
    <name type="common">Herring worm</name>
    <dbReference type="NCBI Taxonomy" id="6269"/>
    <lineage>
        <taxon>Eukaryota</taxon>
        <taxon>Metazoa</taxon>
        <taxon>Ecdysozoa</taxon>
        <taxon>Nematoda</taxon>
        <taxon>Chromadorea</taxon>
        <taxon>Rhabditida</taxon>
        <taxon>Spirurina</taxon>
        <taxon>Ascaridomorpha</taxon>
        <taxon>Ascaridoidea</taxon>
        <taxon>Anisakidae</taxon>
        <taxon>Anisakis</taxon>
        <taxon>Anisakis simplex complex</taxon>
    </lineage>
</organism>
<protein>
    <submittedName>
        <fullName evidence="1 3">Uncharacterized protein</fullName>
    </submittedName>
</protein>
<dbReference type="WBParaSite" id="ASIM_0000835101-mRNA-1">
    <property type="protein sequence ID" value="ASIM_0000835101-mRNA-1"/>
    <property type="gene ID" value="ASIM_0000835101"/>
</dbReference>
<proteinExistence type="predicted"/>
<dbReference type="AlphaFoldDB" id="A0A0M3JL24"/>